<accession>A0A0R2FI09</accession>
<name>A0A0R2FI09_9LACO</name>
<organism evidence="2 5">
    <name type="scientific">Lactobacillus selangorensis</name>
    <dbReference type="NCBI Taxonomy" id="81857"/>
    <lineage>
        <taxon>Bacteria</taxon>
        <taxon>Bacillati</taxon>
        <taxon>Bacillota</taxon>
        <taxon>Bacilli</taxon>
        <taxon>Lactobacillales</taxon>
        <taxon>Lactobacillaceae</taxon>
        <taxon>Lactobacillus</taxon>
    </lineage>
</organism>
<evidence type="ECO:0000313" key="2">
    <source>
        <dbReference type="EMBL" id="KRN28176.1"/>
    </source>
</evidence>
<proteinExistence type="predicted"/>
<feature type="transmembrane region" description="Helical" evidence="1">
    <location>
        <begin position="5"/>
        <end position="22"/>
    </location>
</feature>
<evidence type="ECO:0000313" key="5">
    <source>
        <dbReference type="Proteomes" id="UP000051751"/>
    </source>
</evidence>
<gene>
    <name evidence="2" type="ORF">IV38_GL001628</name>
    <name evidence="3" type="ORF">IV40_GL001587</name>
</gene>
<keyword evidence="1" id="KW-0812">Transmembrane</keyword>
<evidence type="ECO:0000313" key="4">
    <source>
        <dbReference type="Proteomes" id="UP000051645"/>
    </source>
</evidence>
<keyword evidence="4" id="KW-1185">Reference proteome</keyword>
<evidence type="ECO:0000313" key="3">
    <source>
        <dbReference type="EMBL" id="KRN30948.1"/>
    </source>
</evidence>
<dbReference type="Proteomes" id="UP000051645">
    <property type="component" value="Unassembled WGS sequence"/>
</dbReference>
<dbReference type="EMBL" id="JQAT01000004">
    <property type="protein sequence ID" value="KRN28176.1"/>
    <property type="molecule type" value="Genomic_DNA"/>
</dbReference>
<dbReference type="PATRIC" id="fig|81857.3.peg.1639"/>
<dbReference type="EMBL" id="JQAZ01000005">
    <property type="protein sequence ID" value="KRN30948.1"/>
    <property type="molecule type" value="Genomic_DNA"/>
</dbReference>
<dbReference type="RefSeq" id="WP_156404255.1">
    <property type="nucleotide sequence ID" value="NZ_JQAT01000004.1"/>
</dbReference>
<keyword evidence="1" id="KW-0472">Membrane</keyword>
<comment type="caution">
    <text evidence="2">The sequence shown here is derived from an EMBL/GenBank/DDBJ whole genome shotgun (WGS) entry which is preliminary data.</text>
</comment>
<protein>
    <recommendedName>
        <fullName evidence="6">Secreted protein</fullName>
    </recommendedName>
</protein>
<sequence length="56" mass="6098">MKHPAIILIVLAAIMLIFGLLAKANAGSFYSISGILFVLGILFLLRETQNNNSDNH</sequence>
<reference evidence="4 5" key="1">
    <citation type="journal article" date="2015" name="Genome Announc.">
        <title>Expanding the biotechnology potential of lactobacilli through comparative genomics of 213 strains and associated genera.</title>
        <authorList>
            <person name="Sun Z."/>
            <person name="Harris H.M."/>
            <person name="McCann A."/>
            <person name="Guo C."/>
            <person name="Argimon S."/>
            <person name="Zhang W."/>
            <person name="Yang X."/>
            <person name="Jeffery I.B."/>
            <person name="Cooney J.C."/>
            <person name="Kagawa T.F."/>
            <person name="Liu W."/>
            <person name="Song Y."/>
            <person name="Salvetti E."/>
            <person name="Wrobel A."/>
            <person name="Rasinkangas P."/>
            <person name="Parkhill J."/>
            <person name="Rea M.C."/>
            <person name="O'Sullivan O."/>
            <person name="Ritari J."/>
            <person name="Douillard F.P."/>
            <person name="Paul Ross R."/>
            <person name="Yang R."/>
            <person name="Briner A.E."/>
            <person name="Felis G.E."/>
            <person name="de Vos W.M."/>
            <person name="Barrangou R."/>
            <person name="Klaenhammer T.R."/>
            <person name="Caufield P.W."/>
            <person name="Cui Y."/>
            <person name="Zhang H."/>
            <person name="O'Toole P.W."/>
        </authorList>
    </citation>
    <scope>NUCLEOTIDE SEQUENCE [LARGE SCALE GENOMIC DNA]</scope>
    <source>
        <strain evidence="2 5">ATCC BAA-66</strain>
        <strain evidence="3 4">DSM 13344</strain>
    </source>
</reference>
<dbReference type="AlphaFoldDB" id="A0A0R2FI09"/>
<evidence type="ECO:0008006" key="6">
    <source>
        <dbReference type="Google" id="ProtNLM"/>
    </source>
</evidence>
<keyword evidence="1" id="KW-1133">Transmembrane helix</keyword>
<dbReference type="STRING" id="81857.IV38_GL001628"/>
<dbReference type="Proteomes" id="UP000051751">
    <property type="component" value="Unassembled WGS sequence"/>
</dbReference>
<feature type="transmembrane region" description="Helical" evidence="1">
    <location>
        <begin position="28"/>
        <end position="45"/>
    </location>
</feature>
<evidence type="ECO:0000256" key="1">
    <source>
        <dbReference type="SAM" id="Phobius"/>
    </source>
</evidence>